<evidence type="ECO:0000313" key="2">
    <source>
        <dbReference type="Proteomes" id="UP001497535"/>
    </source>
</evidence>
<reference evidence="1" key="1">
    <citation type="submission" date="2023-11" db="EMBL/GenBank/DDBJ databases">
        <authorList>
            <person name="Poullet M."/>
        </authorList>
    </citation>
    <scope>NUCLEOTIDE SEQUENCE</scope>
    <source>
        <strain evidence="1">E1834</strain>
    </source>
</reference>
<dbReference type="Proteomes" id="UP001497535">
    <property type="component" value="Unassembled WGS sequence"/>
</dbReference>
<accession>A0ACB0YZT7</accession>
<protein>
    <submittedName>
        <fullName evidence="1">Uncharacterized protein</fullName>
    </submittedName>
</protein>
<comment type="caution">
    <text evidence="1">The sequence shown here is derived from an EMBL/GenBank/DDBJ whole genome shotgun (WGS) entry which is preliminary data.</text>
</comment>
<keyword evidence="2" id="KW-1185">Reference proteome</keyword>
<evidence type="ECO:0000313" key="1">
    <source>
        <dbReference type="EMBL" id="CAK5070106.1"/>
    </source>
</evidence>
<gene>
    <name evidence="1" type="ORF">MENTE1834_LOCUS18539</name>
</gene>
<sequence length="105" mass="12425">MIFSWLLFAPLAILFARFQRNPLKRLLGEQLWFQVHRFLNSVTILCTFLAIICIMSATGGKWDGPKMGISVILYVLFKKDFKLRSTGDKYTLLWERLLHFWHFLS</sequence>
<dbReference type="EMBL" id="CAVMJV010000021">
    <property type="protein sequence ID" value="CAK5070106.1"/>
    <property type="molecule type" value="Genomic_DNA"/>
</dbReference>
<proteinExistence type="predicted"/>
<organism evidence="1 2">
    <name type="scientific">Meloidogyne enterolobii</name>
    <name type="common">Root-knot nematode worm</name>
    <name type="synonym">Meloidogyne mayaguensis</name>
    <dbReference type="NCBI Taxonomy" id="390850"/>
    <lineage>
        <taxon>Eukaryota</taxon>
        <taxon>Metazoa</taxon>
        <taxon>Ecdysozoa</taxon>
        <taxon>Nematoda</taxon>
        <taxon>Chromadorea</taxon>
        <taxon>Rhabditida</taxon>
        <taxon>Tylenchina</taxon>
        <taxon>Tylenchomorpha</taxon>
        <taxon>Tylenchoidea</taxon>
        <taxon>Meloidogynidae</taxon>
        <taxon>Meloidogyninae</taxon>
        <taxon>Meloidogyne</taxon>
    </lineage>
</organism>
<name>A0ACB0YZT7_MELEN</name>